<dbReference type="GO" id="GO:0036376">
    <property type="term" value="P:sodium ion export across plasma membrane"/>
    <property type="evidence" value="ECO:0007669"/>
    <property type="project" value="TreeGrafter"/>
</dbReference>
<feature type="transmembrane region" description="Helical" evidence="10">
    <location>
        <begin position="1221"/>
        <end position="1244"/>
    </location>
</feature>
<keyword evidence="6" id="KW-1278">Translocase</keyword>
<dbReference type="FunFam" id="3.40.50.1000:FF:000083">
    <property type="entry name" value="Sodium/potassium-transporting ATPase subunit alpha"/>
    <property type="match status" value="1"/>
</dbReference>
<evidence type="ECO:0000256" key="7">
    <source>
        <dbReference type="ARBA" id="ARBA00022989"/>
    </source>
</evidence>
<feature type="transmembrane region" description="Helical" evidence="10">
    <location>
        <begin position="503"/>
        <end position="526"/>
    </location>
</feature>
<feature type="compositionally biased region" description="Gly residues" evidence="9">
    <location>
        <begin position="10"/>
        <end position="21"/>
    </location>
</feature>
<dbReference type="Pfam" id="PF00122">
    <property type="entry name" value="E1-E2_ATPase"/>
    <property type="match status" value="1"/>
</dbReference>
<dbReference type="SUPFAM" id="SSF81660">
    <property type="entry name" value="Metal cation-transporting ATPase, ATP-binding domain N"/>
    <property type="match status" value="1"/>
</dbReference>
<evidence type="ECO:0000313" key="12">
    <source>
        <dbReference type="EMBL" id="KAF0972586.1"/>
    </source>
</evidence>
<feature type="compositionally biased region" description="Basic and acidic residues" evidence="9">
    <location>
        <begin position="799"/>
        <end position="821"/>
    </location>
</feature>
<dbReference type="SFLD" id="SFLDS00003">
    <property type="entry name" value="Haloacid_Dehalogenase"/>
    <property type="match status" value="1"/>
</dbReference>
<dbReference type="InterPro" id="IPR004014">
    <property type="entry name" value="ATPase_P-typ_cation-transptr_N"/>
</dbReference>
<dbReference type="InterPro" id="IPR023298">
    <property type="entry name" value="ATPase_P-typ_TM_dom_sf"/>
</dbReference>
<dbReference type="Pfam" id="PF13246">
    <property type="entry name" value="Cation_ATPase"/>
    <property type="match status" value="1"/>
</dbReference>
<dbReference type="InterPro" id="IPR008250">
    <property type="entry name" value="ATPase_P-typ_transduc_dom_A_sf"/>
</dbReference>
<dbReference type="Proteomes" id="UP000444721">
    <property type="component" value="Unassembled WGS sequence"/>
</dbReference>
<evidence type="ECO:0000256" key="4">
    <source>
        <dbReference type="ARBA" id="ARBA00022741"/>
    </source>
</evidence>
<dbReference type="SUPFAM" id="SSF81665">
    <property type="entry name" value="Calcium ATPase, transmembrane domain M"/>
    <property type="match status" value="1"/>
</dbReference>
<reference evidence="12 13" key="1">
    <citation type="journal article" date="2019" name="Sci. Rep.">
        <title>Nanopore sequencing improves the draft genome of the human pathogenic amoeba Naegleria fowleri.</title>
        <authorList>
            <person name="Liechti N."/>
            <person name="Schurch N."/>
            <person name="Bruggmann R."/>
            <person name="Wittwer M."/>
        </authorList>
    </citation>
    <scope>NUCLEOTIDE SEQUENCE [LARGE SCALE GENOMIC DNA]</scope>
    <source>
        <strain evidence="12 13">ATCC 30894</strain>
    </source>
</reference>
<dbReference type="InterPro" id="IPR036412">
    <property type="entry name" value="HAD-like_sf"/>
</dbReference>
<dbReference type="SFLD" id="SFLDF00027">
    <property type="entry name" value="p-type_atpase"/>
    <property type="match status" value="1"/>
</dbReference>
<dbReference type="FunFam" id="1.20.1110.10:FF:000095">
    <property type="entry name" value="Sodium/potassium-transporting ATPase subunit alpha-1"/>
    <property type="match status" value="1"/>
</dbReference>
<dbReference type="SMART" id="SM00831">
    <property type="entry name" value="Cation_ATPase_N"/>
    <property type="match status" value="1"/>
</dbReference>
<dbReference type="SFLD" id="SFLDG00002">
    <property type="entry name" value="C1.7:_P-type_atpase_like"/>
    <property type="match status" value="1"/>
</dbReference>
<dbReference type="InterPro" id="IPR044492">
    <property type="entry name" value="P_typ_ATPase_HD_dom"/>
</dbReference>
<feature type="compositionally biased region" description="Low complexity" evidence="9">
    <location>
        <begin position="61"/>
        <end position="84"/>
    </location>
</feature>
<keyword evidence="13" id="KW-1185">Reference proteome</keyword>
<dbReference type="OrthoDB" id="158672at2759"/>
<dbReference type="PANTHER" id="PTHR43294">
    <property type="entry name" value="SODIUM/POTASSIUM-TRANSPORTING ATPASE SUBUNIT ALPHA"/>
    <property type="match status" value="1"/>
</dbReference>
<name>A0A6A5BD21_NAEFO</name>
<keyword evidence="5" id="KW-0067">ATP-binding</keyword>
<keyword evidence="4" id="KW-0547">Nucleotide-binding</keyword>
<dbReference type="Gene3D" id="3.40.50.1000">
    <property type="entry name" value="HAD superfamily/HAD-like"/>
    <property type="match status" value="1"/>
</dbReference>
<dbReference type="Gene3D" id="2.70.150.10">
    <property type="entry name" value="Calcium-transporting ATPase, cytoplasmic transduction domain A"/>
    <property type="match status" value="1"/>
</dbReference>
<keyword evidence="3 10" id="KW-0812">Transmembrane</keyword>
<protein>
    <recommendedName>
        <fullName evidence="11">Cation-transporting P-type ATPase N-terminal domain-containing protein</fullName>
    </recommendedName>
</protein>
<dbReference type="NCBIfam" id="TIGR01494">
    <property type="entry name" value="ATPase_P-type"/>
    <property type="match status" value="2"/>
</dbReference>
<dbReference type="VEuPathDB" id="AmoebaDB:FDP41_008835"/>
<dbReference type="Gene3D" id="1.20.1110.10">
    <property type="entry name" value="Calcium-transporting ATPase, transmembrane domain"/>
    <property type="match status" value="1"/>
</dbReference>
<organism evidence="12 13">
    <name type="scientific">Naegleria fowleri</name>
    <name type="common">Brain eating amoeba</name>
    <dbReference type="NCBI Taxonomy" id="5763"/>
    <lineage>
        <taxon>Eukaryota</taxon>
        <taxon>Discoba</taxon>
        <taxon>Heterolobosea</taxon>
        <taxon>Tetramitia</taxon>
        <taxon>Eutetramitia</taxon>
        <taxon>Vahlkampfiidae</taxon>
        <taxon>Naegleria</taxon>
    </lineage>
</organism>
<dbReference type="PRINTS" id="PR00121">
    <property type="entry name" value="NAKATPASE"/>
</dbReference>
<feature type="region of interest" description="Disordered" evidence="9">
    <location>
        <begin position="1"/>
        <end position="45"/>
    </location>
</feature>
<feature type="transmembrane region" description="Helical" evidence="10">
    <location>
        <begin position="1114"/>
        <end position="1147"/>
    </location>
</feature>
<dbReference type="InterPro" id="IPR018303">
    <property type="entry name" value="ATPase_P-typ_P_site"/>
</dbReference>
<feature type="region of interest" description="Disordered" evidence="9">
    <location>
        <begin position="799"/>
        <end position="823"/>
    </location>
</feature>
<dbReference type="GO" id="GO:0016887">
    <property type="term" value="F:ATP hydrolysis activity"/>
    <property type="evidence" value="ECO:0007669"/>
    <property type="project" value="InterPro"/>
</dbReference>
<dbReference type="Gene3D" id="3.40.1110.10">
    <property type="entry name" value="Calcium-transporting ATPase, cytoplasmic domain N"/>
    <property type="match status" value="1"/>
</dbReference>
<comment type="caution">
    <text evidence="12">The sequence shown here is derived from an EMBL/GenBank/DDBJ whole genome shotgun (WGS) entry which is preliminary data.</text>
</comment>
<dbReference type="GO" id="GO:0006883">
    <property type="term" value="P:intracellular sodium ion homeostasis"/>
    <property type="evidence" value="ECO:0007669"/>
    <property type="project" value="TreeGrafter"/>
</dbReference>
<dbReference type="GO" id="GO:0005886">
    <property type="term" value="C:plasma membrane"/>
    <property type="evidence" value="ECO:0007669"/>
    <property type="project" value="UniProtKB-SubCell"/>
</dbReference>
<comment type="subcellular location">
    <subcellularLocation>
        <location evidence="1">Cell membrane</location>
        <topology evidence="1">Multi-pass membrane protein</topology>
    </subcellularLocation>
</comment>
<keyword evidence="7 10" id="KW-1133">Transmembrane helix</keyword>
<dbReference type="PRINTS" id="PR00119">
    <property type="entry name" value="CATATPASE"/>
</dbReference>
<dbReference type="SUPFAM" id="SSF56784">
    <property type="entry name" value="HAD-like"/>
    <property type="match status" value="1"/>
</dbReference>
<dbReference type="InterPro" id="IPR006068">
    <property type="entry name" value="ATPase_P-typ_cation-transptr_C"/>
</dbReference>
<dbReference type="GO" id="GO:0005391">
    <property type="term" value="F:P-type sodium:potassium-exchanging transporter activity"/>
    <property type="evidence" value="ECO:0007669"/>
    <property type="project" value="TreeGrafter"/>
</dbReference>
<feature type="transmembrane region" description="Helical" evidence="10">
    <location>
        <begin position="1256"/>
        <end position="1275"/>
    </location>
</feature>
<dbReference type="GO" id="GO:1990573">
    <property type="term" value="P:potassium ion import across plasma membrane"/>
    <property type="evidence" value="ECO:0007669"/>
    <property type="project" value="TreeGrafter"/>
</dbReference>
<feature type="transmembrane region" description="Helical" evidence="10">
    <location>
        <begin position="338"/>
        <end position="361"/>
    </location>
</feature>
<dbReference type="InterPro" id="IPR001757">
    <property type="entry name" value="P_typ_ATPase"/>
</dbReference>
<sequence length="1293" mass="143360">MNNNSINPSGGRGVGTDGGDGGDGRNESIQQQETETTSREEHHHLLHHRPHLSNLLHHHSSSNVSEQGGSDNTSGTTTSNSGGQSRREGTATTTQPEQAREDVFPAAEYDIPPPSPSVYPMRRASFLFPTYQQFLQQQQQPAMPSEQVPATAKEFTEQANLPPGLERRRSSVLSMLMPRPSLEAQGITTASTIPRLFEEVRQSIDIVHDAKVQDAKRAKEHKRHPIRAFIKSHLRKKEVEQATKKVVKIEEHEMTWEKVCEMYGTQFNVDNPESSYGLSQQVAEERLKVNGPNQFAPPKGRSFFWKVVDQFTTLFALLMIVAGILCFIDVIIERTASSFPNIFLGAILWLVVIMNAIITLAQEHSSERTMAAFLALQTANCMVIREGAMQRIDVKELVLGDLVVINAGDKVPADLRVLSCNNLKMDNSSLTGESEPQSRSVESNAQNPLEATNLLFFGTIAVDGNGIGVVIRTGNATVIGQIAVMAQTSSQLKTPLGRQIDHFVRFIGSMSLIMAAIFFIIGLALGNPWFVVFIYCIGIVVANIPQGLLATMTLCLTVSARRLQAVNVLVKKLEHVETLGGVSCLCSDKTGTLTQNRMTLVEMWVDGSFVDVRYNRMMKQKPSGALTNFSDIPENDLSTEQKITRCCALCSKTIFVENELNLQKPILDKECLGDASETALIKFVETRENCSTLYDIRRQFPKQYDIPFNSKNKWMLTIHECVNKEIFEPGQLLTLIKGAPERVIGRCNSMLIRGQIVPLNEDLKEHFQDAYNFMASKGERVLGLAQRFTSADIVNTVKSREEKGAAESITTKEEQQKHQETQVDASAPIIALASETREELSTAEQQVDIPTDGFCFLGMVALTDPPKVGVPEAVGKCKRAGIQVVMVTGDHPATAKAIAKQVGIIDNGSKTREDIALEEGVNPEDIPWSRVDAVVLSGEQIDRLSEDDWSAILRKKQIVFSRTSPQQKLIIVSRFQQAGHCVAVTGDGTNDSPALKKADIGIAMNISGSDVSKEAAALILLDDNFASIVNGVEEGRLIFDNLKKSIAYTLAHLLPELIPFLLFVLVGFPTAISGLLALCIDLGTDLISATCLAYETKESDIMSIPPRPRSELLVGFRVLSFAYLQLGVIMTFASFTSFFLCMGFYGIPPRYLFRATYDGYFGITSTKYLYISESEILLNPLAQLNILSTAQAAYFLGIVICQWFSLFAVRTRRMSLFTQGLFTNLAVYFGIIYAVIIAVIVIYVPFIGDYIIATRPLLFMFWLLPLPWGAFIIIFDEVRKWLIRRLYFTPLLW</sequence>
<dbReference type="InterPro" id="IPR023299">
    <property type="entry name" value="ATPase_P-typ_cyto_dom_N"/>
</dbReference>
<dbReference type="RefSeq" id="XP_044557300.1">
    <property type="nucleotide sequence ID" value="XM_044712730.1"/>
</dbReference>
<dbReference type="OMA" id="PGMREMV"/>
<feature type="transmembrane region" description="Helical" evidence="10">
    <location>
        <begin position="311"/>
        <end position="332"/>
    </location>
</feature>
<dbReference type="GO" id="GO:0030007">
    <property type="term" value="P:intracellular potassium ion homeostasis"/>
    <property type="evidence" value="ECO:0007669"/>
    <property type="project" value="TreeGrafter"/>
</dbReference>
<feature type="region of interest" description="Disordered" evidence="9">
    <location>
        <begin position="59"/>
        <end position="102"/>
    </location>
</feature>
<dbReference type="GO" id="GO:0005524">
    <property type="term" value="F:ATP binding"/>
    <property type="evidence" value="ECO:0007669"/>
    <property type="project" value="UniProtKB-KW"/>
</dbReference>
<dbReference type="InterPro" id="IPR050510">
    <property type="entry name" value="Cation_transp_ATPase_P-type"/>
</dbReference>
<evidence type="ECO:0000256" key="8">
    <source>
        <dbReference type="ARBA" id="ARBA00023136"/>
    </source>
</evidence>
<dbReference type="InterPro" id="IPR023214">
    <property type="entry name" value="HAD_sf"/>
</dbReference>
<dbReference type="VEuPathDB" id="AmoebaDB:NfTy_048250"/>
<evidence type="ECO:0000256" key="5">
    <source>
        <dbReference type="ARBA" id="ARBA00022840"/>
    </source>
</evidence>
<feature type="transmembrane region" description="Helical" evidence="10">
    <location>
        <begin position="1192"/>
        <end position="1209"/>
    </location>
</feature>
<dbReference type="Pfam" id="PF00689">
    <property type="entry name" value="Cation_ATPase_C"/>
    <property type="match status" value="1"/>
</dbReference>
<keyword evidence="8 10" id="KW-0472">Membrane</keyword>
<proteinExistence type="predicted"/>
<keyword evidence="2" id="KW-1003">Cell membrane</keyword>
<evidence type="ECO:0000256" key="6">
    <source>
        <dbReference type="ARBA" id="ARBA00022967"/>
    </source>
</evidence>
<evidence type="ECO:0000313" key="13">
    <source>
        <dbReference type="Proteomes" id="UP000444721"/>
    </source>
</evidence>
<evidence type="ECO:0000256" key="3">
    <source>
        <dbReference type="ARBA" id="ARBA00022692"/>
    </source>
</evidence>
<gene>
    <name evidence="12" type="ORF">FDP41_008835</name>
</gene>
<evidence type="ECO:0000256" key="9">
    <source>
        <dbReference type="SAM" id="MobiDB-lite"/>
    </source>
</evidence>
<dbReference type="InterPro" id="IPR059000">
    <property type="entry name" value="ATPase_P-type_domA"/>
</dbReference>
<dbReference type="GO" id="GO:1902600">
    <property type="term" value="P:proton transmembrane transport"/>
    <property type="evidence" value="ECO:0007669"/>
    <property type="project" value="TreeGrafter"/>
</dbReference>
<feature type="domain" description="Cation-transporting P-type ATPase N-terminal" evidence="11">
    <location>
        <begin position="250"/>
        <end position="331"/>
    </location>
</feature>
<dbReference type="Pfam" id="PF00690">
    <property type="entry name" value="Cation_ATPase_N"/>
    <property type="match status" value="1"/>
</dbReference>
<evidence type="ECO:0000259" key="11">
    <source>
        <dbReference type="SMART" id="SM00831"/>
    </source>
</evidence>
<dbReference type="EMBL" id="VFQX01000066">
    <property type="protein sequence ID" value="KAF0972586.1"/>
    <property type="molecule type" value="Genomic_DNA"/>
</dbReference>
<evidence type="ECO:0000256" key="2">
    <source>
        <dbReference type="ARBA" id="ARBA00022475"/>
    </source>
</evidence>
<feature type="transmembrane region" description="Helical" evidence="10">
    <location>
        <begin position="532"/>
        <end position="556"/>
    </location>
</feature>
<dbReference type="VEuPathDB" id="AmoebaDB:NF0078700"/>
<dbReference type="PANTHER" id="PTHR43294:SF21">
    <property type="entry name" value="CATION TRANSPORTING ATPASE"/>
    <property type="match status" value="1"/>
</dbReference>
<evidence type="ECO:0000256" key="10">
    <source>
        <dbReference type="SAM" id="Phobius"/>
    </source>
</evidence>
<accession>A0A6A5BD21</accession>
<evidence type="ECO:0000256" key="1">
    <source>
        <dbReference type="ARBA" id="ARBA00004651"/>
    </source>
</evidence>
<dbReference type="PROSITE" id="PS00154">
    <property type="entry name" value="ATPASE_E1_E2"/>
    <property type="match status" value="1"/>
</dbReference>
<dbReference type="SUPFAM" id="SSF81653">
    <property type="entry name" value="Calcium ATPase, transduction domain A"/>
    <property type="match status" value="1"/>
</dbReference>
<dbReference type="GeneID" id="68116052"/>